<gene>
    <name evidence="3" type="ORF">E3E15_02825</name>
</gene>
<comment type="similarity">
    <text evidence="1">Belongs to the 4-hydroxybenzoyl-CoA thioesterase family.</text>
</comment>
<dbReference type="Gene3D" id="3.10.129.10">
    <property type="entry name" value="Hotdog Thioesterase"/>
    <property type="match status" value="1"/>
</dbReference>
<organism evidence="3 4">
    <name type="scientific">Allofrancisella frigidaquae</name>
    <dbReference type="NCBI Taxonomy" id="1085644"/>
    <lineage>
        <taxon>Bacteria</taxon>
        <taxon>Pseudomonadati</taxon>
        <taxon>Pseudomonadota</taxon>
        <taxon>Gammaproteobacteria</taxon>
        <taxon>Thiotrichales</taxon>
        <taxon>Francisellaceae</taxon>
        <taxon>Allofrancisella</taxon>
    </lineage>
</organism>
<dbReference type="KEGG" id="afri:E3E15_02825"/>
<keyword evidence="2" id="KW-0378">Hydrolase</keyword>
<evidence type="ECO:0000313" key="3">
    <source>
        <dbReference type="EMBL" id="QIV94346.1"/>
    </source>
</evidence>
<dbReference type="EMBL" id="CP038017">
    <property type="protein sequence ID" value="QIV94346.1"/>
    <property type="molecule type" value="Genomic_DNA"/>
</dbReference>
<dbReference type="InterPro" id="IPR050563">
    <property type="entry name" value="4-hydroxybenzoyl-CoA_TE"/>
</dbReference>
<dbReference type="InterPro" id="IPR006684">
    <property type="entry name" value="YbgC/YbaW"/>
</dbReference>
<dbReference type="PANTHER" id="PTHR31793:SF27">
    <property type="entry name" value="NOVEL THIOESTERASE SUPERFAMILY DOMAIN AND SAPOSIN A-TYPE DOMAIN CONTAINING PROTEIN (0610012H03RIK)"/>
    <property type="match status" value="1"/>
</dbReference>
<evidence type="ECO:0000256" key="1">
    <source>
        <dbReference type="ARBA" id="ARBA00005953"/>
    </source>
</evidence>
<dbReference type="Pfam" id="PF13279">
    <property type="entry name" value="4HBT_2"/>
    <property type="match status" value="1"/>
</dbReference>
<dbReference type="Proteomes" id="UP000503320">
    <property type="component" value="Chromosome"/>
</dbReference>
<evidence type="ECO:0000256" key="2">
    <source>
        <dbReference type="ARBA" id="ARBA00022801"/>
    </source>
</evidence>
<dbReference type="CDD" id="cd00586">
    <property type="entry name" value="4HBT"/>
    <property type="match status" value="1"/>
</dbReference>
<reference evidence="3 4" key="1">
    <citation type="submission" date="2019-03" db="EMBL/GenBank/DDBJ databases">
        <title>Complete Genome Sequence of Allofrancisella frigidaquae Strain SYSU 10HL1970 Isolated from Water-Cooling Systems in China.</title>
        <authorList>
            <person name="Ohrman C."/>
            <person name="Uneklint I."/>
            <person name="Sjodin A."/>
        </authorList>
    </citation>
    <scope>NUCLEOTIDE SEQUENCE [LARGE SCALE GENOMIC DNA]</scope>
    <source>
        <strain evidence="3 4">SYSU 10HL1970</strain>
    </source>
</reference>
<evidence type="ECO:0000313" key="4">
    <source>
        <dbReference type="Proteomes" id="UP000503320"/>
    </source>
</evidence>
<dbReference type="SUPFAM" id="SSF54637">
    <property type="entry name" value="Thioesterase/thiol ester dehydrase-isomerase"/>
    <property type="match status" value="1"/>
</dbReference>
<dbReference type="PANTHER" id="PTHR31793">
    <property type="entry name" value="4-HYDROXYBENZOYL-COA THIOESTERASE FAMILY MEMBER"/>
    <property type="match status" value="1"/>
</dbReference>
<proteinExistence type="inferred from homology"/>
<dbReference type="GO" id="GO:0047617">
    <property type="term" value="F:fatty acyl-CoA hydrolase activity"/>
    <property type="evidence" value="ECO:0007669"/>
    <property type="project" value="TreeGrafter"/>
</dbReference>
<dbReference type="PIRSF" id="PIRSF003230">
    <property type="entry name" value="YbgC"/>
    <property type="match status" value="1"/>
</dbReference>
<dbReference type="InterPro" id="IPR029069">
    <property type="entry name" value="HotDog_dom_sf"/>
</dbReference>
<protein>
    <submittedName>
        <fullName evidence="3">Acyl-CoA thioesterase</fullName>
    </submittedName>
</protein>
<dbReference type="AlphaFoldDB" id="A0A6M3HXI6"/>
<dbReference type="RefSeq" id="WP_172106512.1">
    <property type="nucleotide sequence ID" value="NZ_CP038017.1"/>
</dbReference>
<name>A0A6M3HXI6_9GAMM</name>
<accession>A0A6M3HXI6</accession>
<keyword evidence="4" id="KW-1185">Reference proteome</keyword>
<sequence>MNKQPFKKTINIRWSDTDKNGHVNNGKYFDYFEEARTQWVYAFKKLINWSIENSIQFVVAEQSCKYMYPLLHPNTIEVTQYVSRIGAASIEFKYEIRILGNDRIVTTAYSKLACYNLKTARLEKIPNDIKQATLEDYYE</sequence>